<proteinExistence type="predicted"/>
<evidence type="ECO:0000313" key="2">
    <source>
        <dbReference type="Proteomes" id="UP001465153"/>
    </source>
</evidence>
<reference evidence="1 2" key="1">
    <citation type="submission" date="2024-04" db="EMBL/GenBank/DDBJ databases">
        <title>Draft genome sequence of Sessilibacter corallicola NBRC 116591.</title>
        <authorList>
            <person name="Miyakawa T."/>
            <person name="Kusuya Y."/>
            <person name="Miura T."/>
        </authorList>
    </citation>
    <scope>NUCLEOTIDE SEQUENCE [LARGE SCALE GENOMIC DNA]</scope>
    <source>
        <strain evidence="1 2">KU-00831-HH</strain>
    </source>
</reference>
<organism evidence="1 2">
    <name type="scientific">Sessilibacter corallicola</name>
    <dbReference type="NCBI Taxonomy" id="2904075"/>
    <lineage>
        <taxon>Bacteria</taxon>
        <taxon>Pseudomonadati</taxon>
        <taxon>Pseudomonadota</taxon>
        <taxon>Gammaproteobacteria</taxon>
        <taxon>Cellvibrionales</taxon>
        <taxon>Cellvibrionaceae</taxon>
        <taxon>Sessilibacter</taxon>
    </lineage>
</organism>
<dbReference type="Proteomes" id="UP001465153">
    <property type="component" value="Unassembled WGS sequence"/>
</dbReference>
<evidence type="ECO:0000313" key="1">
    <source>
        <dbReference type="EMBL" id="GAA6170006.1"/>
    </source>
</evidence>
<keyword evidence="2" id="KW-1185">Reference proteome</keyword>
<gene>
    <name evidence="1" type="ORF">NBRC116591_38180</name>
</gene>
<name>A0ABQ0AEC3_9GAMM</name>
<protein>
    <submittedName>
        <fullName evidence="1">Uncharacterized protein</fullName>
    </submittedName>
</protein>
<sequence length="198" mass="22473">MSENSTIVCVTGIINNNIQLAAKLISDFQELKLITHELSDCVLGGLGYGRLDNYHTVVYNPDETEHLSLNGVRILLNPSCYCSMELNPELIVRCPECNQDQLGEISVAEYYMESLSEEKLKVFEGVRSALDRYNGCPRKLTCSHCGSRNDITQYGYEGNLCFSNLALEFFNWGELSQDFLESIEARVGRRICKFTMHY</sequence>
<dbReference type="EMBL" id="BAABWN010000018">
    <property type="protein sequence ID" value="GAA6170006.1"/>
    <property type="molecule type" value="Genomic_DNA"/>
</dbReference>
<accession>A0ABQ0AEC3</accession>
<comment type="caution">
    <text evidence="1">The sequence shown here is derived from an EMBL/GenBank/DDBJ whole genome shotgun (WGS) entry which is preliminary data.</text>
</comment>
<dbReference type="RefSeq" id="WP_353304371.1">
    <property type="nucleotide sequence ID" value="NZ_BAABWN010000018.1"/>
</dbReference>